<evidence type="ECO:0000313" key="2">
    <source>
        <dbReference type="Proteomes" id="UP000053258"/>
    </source>
</evidence>
<gene>
    <name evidence="1" type="ORF">N305_05701</name>
</gene>
<organism evidence="1 2">
    <name type="scientific">Manacus vitellinus</name>
    <name type="common">golden-collared manakin</name>
    <dbReference type="NCBI Taxonomy" id="328815"/>
    <lineage>
        <taxon>Eukaryota</taxon>
        <taxon>Metazoa</taxon>
        <taxon>Chordata</taxon>
        <taxon>Craniata</taxon>
        <taxon>Vertebrata</taxon>
        <taxon>Euteleostomi</taxon>
        <taxon>Archelosauria</taxon>
        <taxon>Archosauria</taxon>
        <taxon>Dinosauria</taxon>
        <taxon>Saurischia</taxon>
        <taxon>Theropoda</taxon>
        <taxon>Coelurosauria</taxon>
        <taxon>Aves</taxon>
        <taxon>Neognathae</taxon>
        <taxon>Neoaves</taxon>
        <taxon>Telluraves</taxon>
        <taxon>Australaves</taxon>
        <taxon>Passeriformes</taxon>
        <taxon>Pipridae</taxon>
        <taxon>Manacus</taxon>
    </lineage>
</organism>
<reference evidence="1 2" key="1">
    <citation type="submission" date="2014-06" db="EMBL/GenBank/DDBJ databases">
        <title>Genome evolution of avian class.</title>
        <authorList>
            <person name="Zhang G."/>
            <person name="Li C."/>
        </authorList>
    </citation>
    <scope>NUCLEOTIDE SEQUENCE [LARGE SCALE GENOMIC DNA]</scope>
    <source>
        <strain evidence="1">BGI_N305</strain>
    </source>
</reference>
<dbReference type="AlphaFoldDB" id="A0A093Q906"/>
<dbReference type="Proteomes" id="UP000053258">
    <property type="component" value="Unassembled WGS sequence"/>
</dbReference>
<dbReference type="OrthoDB" id="9353014at2759"/>
<sequence>MAGRQESDGVAGRVHWILSIILMLWSYQSSGQGQG</sequence>
<name>A0A093Q906_9PASS</name>
<evidence type="ECO:0000313" key="1">
    <source>
        <dbReference type="EMBL" id="KFW85463.1"/>
    </source>
</evidence>
<keyword evidence="2" id="KW-1185">Reference proteome</keyword>
<accession>A0A093Q906</accession>
<feature type="non-terminal residue" evidence="1">
    <location>
        <position position="35"/>
    </location>
</feature>
<proteinExistence type="predicted"/>
<protein>
    <submittedName>
        <fullName evidence="1">Uncharacterized protein</fullName>
    </submittedName>
</protein>
<dbReference type="EMBL" id="KL672315">
    <property type="protein sequence ID" value="KFW85463.1"/>
    <property type="molecule type" value="Genomic_DNA"/>
</dbReference>